<sequence>MGEFGNVQVVVEGTARSDIDHFYTSPADHFQVCQPKGTYSTPFRTLAQEIRNAPSTSSSEQPANREEIREKRREFLESLVYVTSSTEGSSSSSGIRNRVRG</sequence>
<accession>A0ABD1YKX6</accession>
<protein>
    <submittedName>
        <fullName evidence="1">Uncharacterized protein</fullName>
    </submittedName>
</protein>
<evidence type="ECO:0000313" key="2">
    <source>
        <dbReference type="Proteomes" id="UP001605036"/>
    </source>
</evidence>
<dbReference type="AlphaFoldDB" id="A0ABD1YKX6"/>
<proteinExistence type="predicted"/>
<gene>
    <name evidence="1" type="ORF">R1flu_015765</name>
</gene>
<evidence type="ECO:0000313" key="1">
    <source>
        <dbReference type="EMBL" id="KAL2631079.1"/>
    </source>
</evidence>
<dbReference type="Proteomes" id="UP001605036">
    <property type="component" value="Unassembled WGS sequence"/>
</dbReference>
<dbReference type="EMBL" id="JBHFFA010000004">
    <property type="protein sequence ID" value="KAL2631079.1"/>
    <property type="molecule type" value="Genomic_DNA"/>
</dbReference>
<keyword evidence="2" id="KW-1185">Reference proteome</keyword>
<name>A0ABD1YKX6_9MARC</name>
<comment type="caution">
    <text evidence="1">The sequence shown here is derived from an EMBL/GenBank/DDBJ whole genome shotgun (WGS) entry which is preliminary data.</text>
</comment>
<organism evidence="1 2">
    <name type="scientific">Riccia fluitans</name>
    <dbReference type="NCBI Taxonomy" id="41844"/>
    <lineage>
        <taxon>Eukaryota</taxon>
        <taxon>Viridiplantae</taxon>
        <taxon>Streptophyta</taxon>
        <taxon>Embryophyta</taxon>
        <taxon>Marchantiophyta</taxon>
        <taxon>Marchantiopsida</taxon>
        <taxon>Marchantiidae</taxon>
        <taxon>Marchantiales</taxon>
        <taxon>Ricciaceae</taxon>
        <taxon>Riccia</taxon>
    </lineage>
</organism>
<reference evidence="1 2" key="1">
    <citation type="submission" date="2024-09" db="EMBL/GenBank/DDBJ databases">
        <title>Chromosome-scale assembly of Riccia fluitans.</title>
        <authorList>
            <person name="Paukszto L."/>
            <person name="Sawicki J."/>
            <person name="Karawczyk K."/>
            <person name="Piernik-Szablinska J."/>
            <person name="Szczecinska M."/>
            <person name="Mazdziarz M."/>
        </authorList>
    </citation>
    <scope>NUCLEOTIDE SEQUENCE [LARGE SCALE GENOMIC DNA]</scope>
    <source>
        <strain evidence="1">Rf_01</strain>
        <tissue evidence="1">Aerial parts of the thallus</tissue>
    </source>
</reference>